<dbReference type="Gene3D" id="2.60.120.470">
    <property type="entry name" value="PITH domain"/>
    <property type="match status" value="1"/>
</dbReference>
<dbReference type="NCBIfam" id="TIGR01068">
    <property type="entry name" value="thioredoxin"/>
    <property type="match status" value="1"/>
</dbReference>
<evidence type="ECO:0000259" key="2">
    <source>
        <dbReference type="PROSITE" id="PS51352"/>
    </source>
</evidence>
<evidence type="ECO:0000256" key="1">
    <source>
        <dbReference type="ARBA" id="ARBA00023157"/>
    </source>
</evidence>
<dbReference type="GO" id="GO:0005737">
    <property type="term" value="C:cytoplasm"/>
    <property type="evidence" value="ECO:0007669"/>
    <property type="project" value="UniProtKB-ARBA"/>
</dbReference>
<dbReference type="GO" id="GO:0015035">
    <property type="term" value="F:protein-disulfide reductase activity"/>
    <property type="evidence" value="ECO:0007669"/>
    <property type="project" value="InterPro"/>
</dbReference>
<evidence type="ECO:0000313" key="4">
    <source>
        <dbReference type="EMBL" id="GAN10163.1"/>
    </source>
</evidence>
<dbReference type="CDD" id="cd02947">
    <property type="entry name" value="TRX_family"/>
    <property type="match status" value="1"/>
</dbReference>
<dbReference type="PRINTS" id="PR00421">
    <property type="entry name" value="THIOREDOXIN"/>
</dbReference>
<dbReference type="SUPFAM" id="SSF52833">
    <property type="entry name" value="Thioredoxin-like"/>
    <property type="match status" value="1"/>
</dbReference>
<feature type="domain" description="PITH" evidence="3">
    <location>
        <begin position="118"/>
        <end position="285"/>
    </location>
</feature>
<dbReference type="Pfam" id="PF00085">
    <property type="entry name" value="Thioredoxin"/>
    <property type="match status" value="1"/>
</dbReference>
<dbReference type="InterPro" id="IPR036249">
    <property type="entry name" value="Thioredoxin-like_sf"/>
</dbReference>
<accession>A0A0C9N6E5</accession>
<dbReference type="PROSITE" id="PS51532">
    <property type="entry name" value="PITH"/>
    <property type="match status" value="1"/>
</dbReference>
<keyword evidence="1" id="KW-1015">Disulfide bond</keyword>
<dbReference type="InterPro" id="IPR010400">
    <property type="entry name" value="PITH_dom"/>
</dbReference>
<dbReference type="AlphaFoldDB" id="A0A0C9N6E5"/>
<dbReference type="InterPro" id="IPR013766">
    <property type="entry name" value="Thioredoxin_domain"/>
</dbReference>
<evidence type="ECO:0000259" key="3">
    <source>
        <dbReference type="PROSITE" id="PS51532"/>
    </source>
</evidence>
<dbReference type="PANTHER" id="PTHR46115">
    <property type="entry name" value="THIOREDOXIN-LIKE PROTEIN 1"/>
    <property type="match status" value="1"/>
</dbReference>
<dbReference type="SUPFAM" id="SSF49785">
    <property type="entry name" value="Galactose-binding domain-like"/>
    <property type="match status" value="1"/>
</dbReference>
<dbReference type="InterPro" id="IPR037047">
    <property type="entry name" value="PITH_dom_sf"/>
</dbReference>
<dbReference type="PROSITE" id="PS51352">
    <property type="entry name" value="THIOREDOXIN_2"/>
    <property type="match status" value="1"/>
</dbReference>
<evidence type="ECO:0000313" key="5">
    <source>
        <dbReference type="Proteomes" id="UP000053815"/>
    </source>
</evidence>
<feature type="domain" description="Thioredoxin" evidence="2">
    <location>
        <begin position="1"/>
        <end position="107"/>
    </location>
</feature>
<keyword evidence="5" id="KW-1185">Reference proteome</keyword>
<reference evidence="4" key="1">
    <citation type="submission" date="2014-09" db="EMBL/GenBank/DDBJ databases">
        <title>Draft genome sequence of an oleaginous Mucoromycotina fungus Mucor ambiguus NBRC6742.</title>
        <authorList>
            <person name="Takeda I."/>
            <person name="Yamane N."/>
            <person name="Morita T."/>
            <person name="Tamano K."/>
            <person name="Machida M."/>
            <person name="Baker S."/>
            <person name="Koike H."/>
        </authorList>
    </citation>
    <scope>NUCLEOTIDE SEQUENCE</scope>
    <source>
        <strain evidence="4">NBRC 6742</strain>
    </source>
</reference>
<dbReference type="Gene3D" id="3.40.30.10">
    <property type="entry name" value="Glutaredoxin"/>
    <property type="match status" value="1"/>
</dbReference>
<dbReference type="Pfam" id="PF06201">
    <property type="entry name" value="PITH"/>
    <property type="match status" value="1"/>
</dbReference>
<dbReference type="InterPro" id="IPR005746">
    <property type="entry name" value="Thioredoxin"/>
</dbReference>
<dbReference type="FunFam" id="3.40.30.10:FF:000245">
    <property type="entry name" value="Thioredoxin"/>
    <property type="match status" value="1"/>
</dbReference>
<organism evidence="4">
    <name type="scientific">Mucor ambiguus</name>
    <dbReference type="NCBI Taxonomy" id="91626"/>
    <lineage>
        <taxon>Eukaryota</taxon>
        <taxon>Fungi</taxon>
        <taxon>Fungi incertae sedis</taxon>
        <taxon>Mucoromycota</taxon>
        <taxon>Mucoromycotina</taxon>
        <taxon>Mucoromycetes</taxon>
        <taxon>Mucorales</taxon>
        <taxon>Mucorineae</taxon>
        <taxon>Mucoraceae</taxon>
        <taxon>Mucor</taxon>
    </lineage>
</organism>
<gene>
    <name evidence="4" type="ORF">MAM1_0326c09700</name>
</gene>
<dbReference type="Proteomes" id="UP000053815">
    <property type="component" value="Unassembled WGS sequence"/>
</dbReference>
<protein>
    <submittedName>
        <fullName evidence="4">Thioredoxinlike 1</fullName>
    </submittedName>
</protein>
<proteinExistence type="predicted"/>
<name>A0A0C9N6E5_9FUNG</name>
<dbReference type="InterPro" id="IPR008979">
    <property type="entry name" value="Galactose-bd-like_sf"/>
</dbReference>
<dbReference type="OrthoDB" id="10263751at2759"/>
<dbReference type="STRING" id="91626.A0A0C9N6E5"/>
<sequence>MAAIQQISNASDFQKLLTTADKLVVVDFFATWCQPCKMISPFYAQLSTKYPQVVFAKVDVDQVKEVAAACKVTSMPTFQFYKNGNKVVEMKGANPQQLEHYVKQHSGDAAASSSGSAKKSVGVPGFVDLTEFITPNQMDALNQQEEHNVKNIFKDDDTFLQSDVDEQLIISVPFNQPVKLHSLKFKVPNIANAPKTVKIFTNRSVLGFDDVDSVKETQTLELTAENFEEDAVVNLRFVKYQNITHIMLFIEDNQEDEDNTQIQQLVFIGCPVEATNMGDFNKEQQ</sequence>
<dbReference type="EMBL" id="DF836615">
    <property type="protein sequence ID" value="GAN10163.1"/>
    <property type="molecule type" value="Genomic_DNA"/>
</dbReference>